<evidence type="ECO:0000313" key="1">
    <source>
        <dbReference type="EMBL" id="CAB4618750.1"/>
    </source>
</evidence>
<protein>
    <submittedName>
        <fullName evidence="1">Unannotated protein</fullName>
    </submittedName>
</protein>
<sequence>MLSAARVVVGAVLLAAPGIAGGAWIGDPARDRRTKMIIRGFGARDLALGLGTLRALDRGEPVETWARMSAFGDIGDAGAALLGGRGLGFARTCMTVISAGTAAALGTAAANNLD</sequence>
<organism evidence="1">
    <name type="scientific">freshwater metagenome</name>
    <dbReference type="NCBI Taxonomy" id="449393"/>
    <lineage>
        <taxon>unclassified sequences</taxon>
        <taxon>metagenomes</taxon>
        <taxon>ecological metagenomes</taxon>
    </lineage>
</organism>
<gene>
    <name evidence="1" type="ORF">UFOPK1835_01596</name>
</gene>
<name>A0A6J6HZY2_9ZZZZ</name>
<reference evidence="1" key="1">
    <citation type="submission" date="2020-05" db="EMBL/GenBank/DDBJ databases">
        <authorList>
            <person name="Chiriac C."/>
            <person name="Salcher M."/>
            <person name="Ghai R."/>
            <person name="Kavagutti S V."/>
        </authorList>
    </citation>
    <scope>NUCLEOTIDE SEQUENCE</scope>
</reference>
<proteinExistence type="predicted"/>
<dbReference type="EMBL" id="CAEZUP010000082">
    <property type="protein sequence ID" value="CAB4618750.1"/>
    <property type="molecule type" value="Genomic_DNA"/>
</dbReference>
<accession>A0A6J6HZY2</accession>
<dbReference type="AlphaFoldDB" id="A0A6J6HZY2"/>